<evidence type="ECO:0000313" key="2">
    <source>
        <dbReference type="EMBL" id="MBC1935632.1"/>
    </source>
</evidence>
<dbReference type="RefSeq" id="WP_185409869.1">
    <property type="nucleotide sequence ID" value="NZ_JAARRE010000006.1"/>
</dbReference>
<dbReference type="Proteomes" id="UP000535908">
    <property type="component" value="Unassembled WGS sequence"/>
</dbReference>
<dbReference type="AlphaFoldDB" id="A0A7X1CP71"/>
<dbReference type="EMBL" id="JAARWN010000002">
    <property type="protein sequence ID" value="MBC1935632.1"/>
    <property type="molecule type" value="Genomic_DNA"/>
</dbReference>
<evidence type="ECO:0008006" key="4">
    <source>
        <dbReference type="Google" id="ProtNLM"/>
    </source>
</evidence>
<reference evidence="2 3" key="1">
    <citation type="submission" date="2020-03" db="EMBL/GenBank/DDBJ databases">
        <title>Soil Listeria distribution.</title>
        <authorList>
            <person name="Liao J."/>
            <person name="Wiedmann M."/>
        </authorList>
    </citation>
    <scope>NUCLEOTIDE SEQUENCE [LARGE SCALE GENOMIC DNA]</scope>
    <source>
        <strain evidence="2 3">FSL L7-0741</strain>
    </source>
</reference>
<comment type="caution">
    <text evidence="2">The sequence shown here is derived from an EMBL/GenBank/DDBJ whole genome shotgun (WGS) entry which is preliminary data.</text>
</comment>
<sequence>MNKFRKVNKKMVIVLLIGILFISMSAPATKAFAYTVKWSNEYRFYSPNDRTPSATKWTKSYVYMSTSSITSGFRFNSWVMAKGKQSGPSRTVDGPGVTKYVNYAVEDHGTGVGTYIASKRFANGSASGTWQPDK</sequence>
<gene>
    <name evidence="2" type="ORF">HCA69_04590</name>
</gene>
<feature type="signal peptide" evidence="1">
    <location>
        <begin position="1"/>
        <end position="30"/>
    </location>
</feature>
<name>A0A7X1CP71_9LIST</name>
<proteinExistence type="predicted"/>
<evidence type="ECO:0000313" key="3">
    <source>
        <dbReference type="Proteomes" id="UP000535908"/>
    </source>
</evidence>
<protein>
    <recommendedName>
        <fullName evidence="4">DUF2712 domain-containing protein</fullName>
    </recommendedName>
</protein>
<keyword evidence="1" id="KW-0732">Signal</keyword>
<feature type="chain" id="PRO_5038984235" description="DUF2712 domain-containing protein" evidence="1">
    <location>
        <begin position="31"/>
        <end position="134"/>
    </location>
</feature>
<accession>A0A7X1CP71</accession>
<organism evidence="2 3">
    <name type="scientific">Listeria grandensis</name>
    <dbReference type="NCBI Taxonomy" id="1494963"/>
    <lineage>
        <taxon>Bacteria</taxon>
        <taxon>Bacillati</taxon>
        <taxon>Bacillota</taxon>
        <taxon>Bacilli</taxon>
        <taxon>Bacillales</taxon>
        <taxon>Listeriaceae</taxon>
        <taxon>Listeria</taxon>
    </lineage>
</organism>
<evidence type="ECO:0000256" key="1">
    <source>
        <dbReference type="SAM" id="SignalP"/>
    </source>
</evidence>